<proteinExistence type="predicted"/>
<keyword evidence="2" id="KW-0732">Signal</keyword>
<sequence length="140" mass="14597">MHQMREPEMNFAKILTGAAALTIAALTPAAHADGLGAEVNYGRADGHWGAEIGAGYAMGIGGFTLTPGAGVYLRNGDERLYGRVEAAYTLPASATIGIGARFSSAHTRPYATLAMPLLPKLRVKGNVGPKYYAVGLTLGY</sequence>
<dbReference type="Proteomes" id="UP000218272">
    <property type="component" value="Chromosome SCLO_1"/>
</dbReference>
<gene>
    <name evidence="3" type="ORF">SCLO_1017040</name>
</gene>
<keyword evidence="4" id="KW-1185">Reference proteome</keyword>
<evidence type="ECO:0000256" key="1">
    <source>
        <dbReference type="SAM" id="Phobius"/>
    </source>
</evidence>
<evidence type="ECO:0000313" key="4">
    <source>
        <dbReference type="Proteomes" id="UP000218272"/>
    </source>
</evidence>
<dbReference type="AlphaFoldDB" id="A0A1E1F2K0"/>
<feature type="chain" id="PRO_5009112502" description="Outer membrane protein beta-barrel domain-containing protein" evidence="2">
    <location>
        <begin position="33"/>
        <end position="140"/>
    </location>
</feature>
<name>A0A1E1F2K0_9SPHN</name>
<keyword evidence="1" id="KW-0472">Membrane</keyword>
<dbReference type="KEGG" id="sclo:SCLO_1017040"/>
<evidence type="ECO:0008006" key="5">
    <source>
        <dbReference type="Google" id="ProtNLM"/>
    </source>
</evidence>
<protein>
    <recommendedName>
        <fullName evidence="5">Outer membrane protein beta-barrel domain-containing protein</fullName>
    </recommendedName>
</protein>
<accession>A0A1E1F2K0</accession>
<organism evidence="3 4">
    <name type="scientific">Sphingobium cloacae</name>
    <dbReference type="NCBI Taxonomy" id="120107"/>
    <lineage>
        <taxon>Bacteria</taxon>
        <taxon>Pseudomonadati</taxon>
        <taxon>Pseudomonadota</taxon>
        <taxon>Alphaproteobacteria</taxon>
        <taxon>Sphingomonadales</taxon>
        <taxon>Sphingomonadaceae</taxon>
        <taxon>Sphingobium</taxon>
    </lineage>
</organism>
<feature type="signal peptide" evidence="2">
    <location>
        <begin position="1"/>
        <end position="32"/>
    </location>
</feature>
<evidence type="ECO:0000256" key="2">
    <source>
        <dbReference type="SAM" id="SignalP"/>
    </source>
</evidence>
<feature type="transmembrane region" description="Helical" evidence="1">
    <location>
        <begin position="56"/>
        <end position="73"/>
    </location>
</feature>
<keyword evidence="1" id="KW-0812">Transmembrane</keyword>
<reference evidence="3 4" key="1">
    <citation type="submission" date="2016-10" db="EMBL/GenBank/DDBJ databases">
        <title>Complete Genome Sequence of the Nonylphenol-Degrading Bacterium Sphingobium cloacae JCM 10874T.</title>
        <authorList>
            <person name="Ootsuka M."/>
            <person name="Nishizawa T."/>
            <person name="Ohta H."/>
        </authorList>
    </citation>
    <scope>NUCLEOTIDE SEQUENCE [LARGE SCALE GENOMIC DNA]</scope>
    <source>
        <strain evidence="3 4">JCM 10874</strain>
    </source>
</reference>
<keyword evidence="1" id="KW-1133">Transmembrane helix</keyword>
<dbReference type="EMBL" id="AP017655">
    <property type="protein sequence ID" value="BAV64744.1"/>
    <property type="molecule type" value="Genomic_DNA"/>
</dbReference>
<evidence type="ECO:0000313" key="3">
    <source>
        <dbReference type="EMBL" id="BAV64744.1"/>
    </source>
</evidence>